<dbReference type="Proteomes" id="UP000473325">
    <property type="component" value="Unassembled WGS sequence"/>
</dbReference>
<comment type="caution">
    <text evidence="11">The sequence shown here is derived from an EMBL/GenBank/DDBJ whole genome shotgun (WGS) entry which is preliminary data.</text>
</comment>
<evidence type="ECO:0000256" key="2">
    <source>
        <dbReference type="ARBA" id="ARBA00008873"/>
    </source>
</evidence>
<dbReference type="SUPFAM" id="SSF160240">
    <property type="entry name" value="Cation efflux protein cytoplasmic domain-like"/>
    <property type="match status" value="1"/>
</dbReference>
<proteinExistence type="inferred from homology"/>
<evidence type="ECO:0000259" key="10">
    <source>
        <dbReference type="Pfam" id="PF16916"/>
    </source>
</evidence>
<keyword evidence="7 8" id="KW-0472">Membrane</keyword>
<dbReference type="InterPro" id="IPR058533">
    <property type="entry name" value="Cation_efflux_TM"/>
</dbReference>
<comment type="similarity">
    <text evidence="2">Belongs to the cation diffusion facilitator (CDF) transporter (TC 2.A.4) family. SLC30A subfamily.</text>
</comment>
<dbReference type="RefSeq" id="WP_160879423.1">
    <property type="nucleotide sequence ID" value="NZ_WUEK01000013.1"/>
</dbReference>
<feature type="transmembrane region" description="Helical" evidence="8">
    <location>
        <begin position="89"/>
        <end position="113"/>
    </location>
</feature>
<keyword evidence="3" id="KW-0813">Transport</keyword>
<evidence type="ECO:0000256" key="6">
    <source>
        <dbReference type="ARBA" id="ARBA00023065"/>
    </source>
</evidence>
<keyword evidence="12" id="KW-1185">Reference proteome</keyword>
<dbReference type="Pfam" id="PF01545">
    <property type="entry name" value="Cation_efflux"/>
    <property type="match status" value="1"/>
</dbReference>
<evidence type="ECO:0000256" key="8">
    <source>
        <dbReference type="SAM" id="Phobius"/>
    </source>
</evidence>
<dbReference type="SUPFAM" id="SSF161111">
    <property type="entry name" value="Cation efflux protein transmembrane domain-like"/>
    <property type="match status" value="1"/>
</dbReference>
<evidence type="ECO:0000313" key="12">
    <source>
        <dbReference type="Proteomes" id="UP000473325"/>
    </source>
</evidence>
<comment type="subcellular location">
    <subcellularLocation>
        <location evidence="1">Membrane</location>
        <topology evidence="1">Multi-pass membrane protein</topology>
    </subcellularLocation>
</comment>
<dbReference type="Pfam" id="PF16916">
    <property type="entry name" value="ZT_dimer"/>
    <property type="match status" value="1"/>
</dbReference>
<evidence type="ECO:0000259" key="9">
    <source>
        <dbReference type="Pfam" id="PF01545"/>
    </source>
</evidence>
<keyword evidence="4 8" id="KW-0812">Transmembrane</keyword>
<feature type="transmembrane region" description="Helical" evidence="8">
    <location>
        <begin position="161"/>
        <end position="181"/>
    </location>
</feature>
<feature type="domain" description="Cation efflux protein cytoplasmic" evidence="10">
    <location>
        <begin position="222"/>
        <end position="300"/>
    </location>
</feature>
<dbReference type="PANTHER" id="PTHR11562:SF17">
    <property type="entry name" value="RE54080P-RELATED"/>
    <property type="match status" value="1"/>
</dbReference>
<dbReference type="InterPro" id="IPR050681">
    <property type="entry name" value="CDF/SLC30A"/>
</dbReference>
<gene>
    <name evidence="11" type="ORF">GRQ65_18220</name>
</gene>
<dbReference type="PANTHER" id="PTHR11562">
    <property type="entry name" value="CATION EFFLUX PROTEIN/ ZINC TRANSPORTER"/>
    <property type="match status" value="1"/>
</dbReference>
<dbReference type="InterPro" id="IPR027470">
    <property type="entry name" value="Cation_efflux_CTD"/>
</dbReference>
<dbReference type="InterPro" id="IPR036837">
    <property type="entry name" value="Cation_efflux_CTD_sf"/>
</dbReference>
<evidence type="ECO:0000256" key="4">
    <source>
        <dbReference type="ARBA" id="ARBA00022692"/>
    </source>
</evidence>
<sequence length="312" mass="32555">MTASHASGHGHGHGHGGPELADHRGRLAVVLAITLTVFVVEVVGAVVSGSLALLADAAHMLTDVAGLTLGLIAAVLMRRPANSQRTYGYQRAEVLGAAAQAAVLLAVGGYVLVEAVRRLISPDEVGSTAMLVFGVVGLAGNAVGLLVLASGRADNMNMRAAFLEVANDALGSVAVIVAAVLVATTGFLRADALASLLIGVLIIPRTLRLLRDSVDVLLESVPRGLDLGDVRERILRLPHVTEVHDLHATQVATGLPVLTAHVVVDDSCFHDGHLGAMLDELQACIHDDFDIEHSTIQFESARHGEHEHATHA</sequence>
<name>A0A6L7EZ52_9ACTN</name>
<evidence type="ECO:0000256" key="5">
    <source>
        <dbReference type="ARBA" id="ARBA00022989"/>
    </source>
</evidence>
<keyword evidence="6" id="KW-0406">Ion transport</keyword>
<feature type="domain" description="Cation efflux protein transmembrane" evidence="9">
    <location>
        <begin position="28"/>
        <end position="218"/>
    </location>
</feature>
<evidence type="ECO:0000256" key="7">
    <source>
        <dbReference type="ARBA" id="ARBA00023136"/>
    </source>
</evidence>
<accession>A0A6L7EZ52</accession>
<feature type="transmembrane region" description="Helical" evidence="8">
    <location>
        <begin position="27"/>
        <end position="51"/>
    </location>
</feature>
<protein>
    <submittedName>
        <fullName evidence="11">Cation diffusion facilitator family transporter</fullName>
    </submittedName>
</protein>
<dbReference type="GO" id="GO:0005886">
    <property type="term" value="C:plasma membrane"/>
    <property type="evidence" value="ECO:0007669"/>
    <property type="project" value="TreeGrafter"/>
</dbReference>
<dbReference type="NCBIfam" id="TIGR01297">
    <property type="entry name" value="CDF"/>
    <property type="match status" value="1"/>
</dbReference>
<feature type="transmembrane region" description="Helical" evidence="8">
    <location>
        <begin position="125"/>
        <end position="149"/>
    </location>
</feature>
<reference evidence="11 12" key="1">
    <citation type="submission" date="2019-12" db="EMBL/GenBank/DDBJ databases">
        <authorList>
            <person name="Kun Z."/>
        </authorList>
    </citation>
    <scope>NUCLEOTIDE SEQUENCE [LARGE SCALE GENOMIC DNA]</scope>
    <source>
        <strain evidence="11 12">YIM 123512</strain>
    </source>
</reference>
<keyword evidence="5 8" id="KW-1133">Transmembrane helix</keyword>
<evidence type="ECO:0000313" key="11">
    <source>
        <dbReference type="EMBL" id="MXG91486.1"/>
    </source>
</evidence>
<dbReference type="Gene3D" id="1.20.1510.10">
    <property type="entry name" value="Cation efflux protein transmembrane domain"/>
    <property type="match status" value="1"/>
</dbReference>
<dbReference type="InterPro" id="IPR002524">
    <property type="entry name" value="Cation_efflux"/>
</dbReference>
<evidence type="ECO:0000256" key="1">
    <source>
        <dbReference type="ARBA" id="ARBA00004141"/>
    </source>
</evidence>
<dbReference type="EMBL" id="WUEK01000013">
    <property type="protein sequence ID" value="MXG91486.1"/>
    <property type="molecule type" value="Genomic_DNA"/>
</dbReference>
<dbReference type="GO" id="GO:0005385">
    <property type="term" value="F:zinc ion transmembrane transporter activity"/>
    <property type="evidence" value="ECO:0007669"/>
    <property type="project" value="TreeGrafter"/>
</dbReference>
<organism evidence="11 12">
    <name type="scientific">Nocardioides flavescens</name>
    <dbReference type="NCBI Taxonomy" id="2691959"/>
    <lineage>
        <taxon>Bacteria</taxon>
        <taxon>Bacillati</taxon>
        <taxon>Actinomycetota</taxon>
        <taxon>Actinomycetes</taxon>
        <taxon>Propionibacteriales</taxon>
        <taxon>Nocardioidaceae</taxon>
        <taxon>Nocardioides</taxon>
    </lineage>
</organism>
<dbReference type="AlphaFoldDB" id="A0A6L7EZ52"/>
<evidence type="ECO:0000256" key="3">
    <source>
        <dbReference type="ARBA" id="ARBA00022448"/>
    </source>
</evidence>
<feature type="transmembrane region" description="Helical" evidence="8">
    <location>
        <begin position="57"/>
        <end position="77"/>
    </location>
</feature>
<dbReference type="InterPro" id="IPR027469">
    <property type="entry name" value="Cation_efflux_TMD_sf"/>
</dbReference>